<dbReference type="Pfam" id="PF25428">
    <property type="entry name" value="DUF7894"/>
    <property type="match status" value="1"/>
</dbReference>
<gene>
    <name evidence="2" type="ORF">Tsubulata_042672</name>
</gene>
<sequence length="244" mass="26948">MKVASKVVFLFKDPDGLATAIADSLHPHPNSSLRSLTDGSNVNFLSGNERLLQKSFWQLVPVSLVSEISLQYQVSVLLLEMYEPPILACALNEVLTQFFGESGLPTLVVPFVFESSKLKLENKTLTTNGGNVTLYGVQIGQETDRTRAIAASTKKAPSSLQIHHEPLACFLQLARVLKLSVSVVIGYGGQSFSANTFEKELEVIYEIGELLANTSSLCFLREKIKWNPVKTSRETKEPWRALYG</sequence>
<proteinExistence type="predicted"/>
<dbReference type="InterPro" id="IPR057216">
    <property type="entry name" value="DUF7894"/>
</dbReference>
<feature type="domain" description="DUF7894" evidence="1">
    <location>
        <begin position="1"/>
        <end position="244"/>
    </location>
</feature>
<comment type="caution">
    <text evidence="2">The sequence shown here is derived from an EMBL/GenBank/DDBJ whole genome shotgun (WGS) entry which is preliminary data.</text>
</comment>
<protein>
    <recommendedName>
        <fullName evidence="1">DUF7894 domain-containing protein</fullName>
    </recommendedName>
</protein>
<accession>A0A9Q0GBL3</accession>
<reference evidence="2" key="2">
    <citation type="journal article" date="2023" name="Plants (Basel)">
        <title>Annotation of the Turnera subulata (Passifloraceae) Draft Genome Reveals the S-Locus Evolved after the Divergence of Turneroideae from Passifloroideae in a Stepwise Manner.</title>
        <authorList>
            <person name="Henning P.M."/>
            <person name="Roalson E.H."/>
            <person name="Mir W."/>
            <person name="McCubbin A.G."/>
            <person name="Shore J.S."/>
        </authorList>
    </citation>
    <scope>NUCLEOTIDE SEQUENCE</scope>
    <source>
        <strain evidence="2">F60SS</strain>
    </source>
</reference>
<evidence type="ECO:0000313" key="2">
    <source>
        <dbReference type="EMBL" id="KAJ4847015.1"/>
    </source>
</evidence>
<evidence type="ECO:0000259" key="1">
    <source>
        <dbReference type="Pfam" id="PF25428"/>
    </source>
</evidence>
<dbReference type="Proteomes" id="UP001141552">
    <property type="component" value="Unassembled WGS sequence"/>
</dbReference>
<keyword evidence="3" id="KW-1185">Reference proteome</keyword>
<organism evidence="2 3">
    <name type="scientific">Turnera subulata</name>
    <dbReference type="NCBI Taxonomy" id="218843"/>
    <lineage>
        <taxon>Eukaryota</taxon>
        <taxon>Viridiplantae</taxon>
        <taxon>Streptophyta</taxon>
        <taxon>Embryophyta</taxon>
        <taxon>Tracheophyta</taxon>
        <taxon>Spermatophyta</taxon>
        <taxon>Magnoliopsida</taxon>
        <taxon>eudicotyledons</taxon>
        <taxon>Gunneridae</taxon>
        <taxon>Pentapetalae</taxon>
        <taxon>rosids</taxon>
        <taxon>fabids</taxon>
        <taxon>Malpighiales</taxon>
        <taxon>Passifloraceae</taxon>
        <taxon>Turnera</taxon>
    </lineage>
</organism>
<evidence type="ECO:0000313" key="3">
    <source>
        <dbReference type="Proteomes" id="UP001141552"/>
    </source>
</evidence>
<dbReference type="PANTHER" id="PTHR37221:SF1">
    <property type="entry name" value="OS02G0582400 PROTEIN"/>
    <property type="match status" value="1"/>
</dbReference>
<dbReference type="EMBL" id="JAKUCV010001291">
    <property type="protein sequence ID" value="KAJ4847015.1"/>
    <property type="molecule type" value="Genomic_DNA"/>
</dbReference>
<dbReference type="OrthoDB" id="1927925at2759"/>
<name>A0A9Q0GBL3_9ROSI</name>
<dbReference type="AlphaFoldDB" id="A0A9Q0GBL3"/>
<dbReference type="PANTHER" id="PTHR37221">
    <property type="entry name" value="OS02G0582400 PROTEIN"/>
    <property type="match status" value="1"/>
</dbReference>
<reference evidence="2" key="1">
    <citation type="submission" date="2022-02" db="EMBL/GenBank/DDBJ databases">
        <authorList>
            <person name="Henning P.M."/>
            <person name="McCubbin A.G."/>
            <person name="Shore J.S."/>
        </authorList>
    </citation>
    <scope>NUCLEOTIDE SEQUENCE</scope>
    <source>
        <strain evidence="2">F60SS</strain>
        <tissue evidence="2">Leaves</tissue>
    </source>
</reference>